<feature type="compositionally biased region" description="Acidic residues" evidence="1">
    <location>
        <begin position="160"/>
        <end position="173"/>
    </location>
</feature>
<feature type="region of interest" description="Disordered" evidence="1">
    <location>
        <begin position="65"/>
        <end position="91"/>
    </location>
</feature>
<reference evidence="2 3" key="1">
    <citation type="submission" date="2019-09" db="EMBL/GenBank/DDBJ databases">
        <title>A chromosome-level genome assembly of the Chinese tupelo Nyssa sinensis.</title>
        <authorList>
            <person name="Yang X."/>
            <person name="Kang M."/>
            <person name="Yang Y."/>
            <person name="Xiong H."/>
            <person name="Wang M."/>
            <person name="Zhang Z."/>
            <person name="Wang Z."/>
            <person name="Wu H."/>
            <person name="Ma T."/>
            <person name="Liu J."/>
            <person name="Xi Z."/>
        </authorList>
    </citation>
    <scope>NUCLEOTIDE SEQUENCE [LARGE SCALE GENOMIC DNA]</scope>
    <source>
        <strain evidence="2">J267</strain>
        <tissue evidence="2">Leaf</tissue>
    </source>
</reference>
<evidence type="ECO:0000256" key="1">
    <source>
        <dbReference type="SAM" id="MobiDB-lite"/>
    </source>
</evidence>
<protein>
    <submittedName>
        <fullName evidence="2">Uncharacterized protein</fullName>
    </submittedName>
</protein>
<evidence type="ECO:0000313" key="2">
    <source>
        <dbReference type="EMBL" id="KAA8520269.1"/>
    </source>
</evidence>
<dbReference type="EMBL" id="CM018049">
    <property type="protein sequence ID" value="KAA8520269.1"/>
    <property type="molecule type" value="Genomic_DNA"/>
</dbReference>
<evidence type="ECO:0000313" key="3">
    <source>
        <dbReference type="Proteomes" id="UP000325577"/>
    </source>
</evidence>
<keyword evidence="3" id="KW-1185">Reference proteome</keyword>
<dbReference type="AlphaFoldDB" id="A0A5J4ZQI8"/>
<proteinExistence type="predicted"/>
<feature type="region of interest" description="Disordered" evidence="1">
    <location>
        <begin position="148"/>
        <end position="173"/>
    </location>
</feature>
<gene>
    <name evidence="2" type="ORF">F0562_014525</name>
</gene>
<sequence length="173" mass="19002">MGQSAKQPFRVAGEKGVAVSALVYTQRVREEGKAILDMTHFANLQREGHVDSWLRNSKCEFQHARPSGMGLQERRERIGPEPSTSGPSAAVGVLNEDKCAPQLSVAEIPKEGGVTQVQKVEATSREIVGIKAGCWDHQDSNWIEFYQAETDSDNGSTMPETEEDIVSSDEENL</sequence>
<organism evidence="2 3">
    <name type="scientific">Nyssa sinensis</name>
    <dbReference type="NCBI Taxonomy" id="561372"/>
    <lineage>
        <taxon>Eukaryota</taxon>
        <taxon>Viridiplantae</taxon>
        <taxon>Streptophyta</taxon>
        <taxon>Embryophyta</taxon>
        <taxon>Tracheophyta</taxon>
        <taxon>Spermatophyta</taxon>
        <taxon>Magnoliopsida</taxon>
        <taxon>eudicotyledons</taxon>
        <taxon>Gunneridae</taxon>
        <taxon>Pentapetalae</taxon>
        <taxon>asterids</taxon>
        <taxon>Cornales</taxon>
        <taxon>Nyssaceae</taxon>
        <taxon>Nyssa</taxon>
    </lineage>
</organism>
<accession>A0A5J4ZQI8</accession>
<dbReference type="Proteomes" id="UP000325577">
    <property type="component" value="Linkage Group LG6"/>
</dbReference>
<name>A0A5J4ZQI8_9ASTE</name>